<sequence length="54" mass="6289">MRSKLRSMTKLLSFRVPLFYPLSSCLASQIYALLSDKLKITLDFLPLTYLSYKI</sequence>
<evidence type="ECO:0000313" key="1">
    <source>
        <dbReference type="EMBL" id="SBW05510.1"/>
    </source>
</evidence>
<gene>
    <name evidence="1" type="ORF">KL86CLO1_12041</name>
</gene>
<proteinExistence type="predicted"/>
<dbReference type="AlphaFoldDB" id="A0A212K185"/>
<name>A0A212K185_9FIRM</name>
<protein>
    <submittedName>
        <fullName evidence="1">Uncharacterized protein</fullName>
    </submittedName>
</protein>
<accession>A0A212K185</accession>
<organism evidence="1">
    <name type="scientific">uncultured Eubacteriales bacterium</name>
    <dbReference type="NCBI Taxonomy" id="172733"/>
    <lineage>
        <taxon>Bacteria</taxon>
        <taxon>Bacillati</taxon>
        <taxon>Bacillota</taxon>
        <taxon>Clostridia</taxon>
        <taxon>Eubacteriales</taxon>
        <taxon>environmental samples</taxon>
    </lineage>
</organism>
<reference evidence="1" key="1">
    <citation type="submission" date="2016-04" db="EMBL/GenBank/DDBJ databases">
        <authorList>
            <person name="Evans L.H."/>
            <person name="Alamgir A."/>
            <person name="Owens N."/>
            <person name="Weber N.D."/>
            <person name="Virtaneva K."/>
            <person name="Barbian K."/>
            <person name="Babar A."/>
            <person name="Rosenke K."/>
        </authorList>
    </citation>
    <scope>NUCLEOTIDE SEQUENCE</scope>
    <source>
        <strain evidence="1">86</strain>
    </source>
</reference>
<dbReference type="EMBL" id="FLUN01000001">
    <property type="protein sequence ID" value="SBW05510.1"/>
    <property type="molecule type" value="Genomic_DNA"/>
</dbReference>